<evidence type="ECO:0000313" key="1">
    <source>
        <dbReference type="EMBL" id="KAK5835055.1"/>
    </source>
</evidence>
<name>A0ABR0Q7D3_GOSAR</name>
<proteinExistence type="predicted"/>
<evidence type="ECO:0000313" key="2">
    <source>
        <dbReference type="Proteomes" id="UP001358586"/>
    </source>
</evidence>
<sequence length="383" mass="44995">METSEVKFQKDITLSKMSTMIHHVEEILQKVEFLTEMRPTDLFCNPKEIKASSQRCSTEIKSKKADSHVSNLRIEQFWGKDENLNRLGAIATEKTEKHKRISWKRLERTVQIDDVQMESVTRSPQAIRRLRFMLKQHNPQMVFFMDTKVDGRHMDRARRSCRFINGFDVEAESSREQGYRETRKAPFQFEAWWILKEIFEMMIKDIWGSSLGLTLDKLENLRHGLTQYAFKIRKRKVEFIMRTLIPYAFGKEEREIKYAKTNRRGPQICHLLFVDDCILFGKATTMKAKKIKEILKAIIAKYLWKKGHGFKGLLDGGLGFRNLAKFNVALLAKQRWLLIDQHDSLLPRVLKAKYYLSTNFFTSGARVCTIVYLEKYFGGKMSP</sequence>
<reference evidence="1 2" key="1">
    <citation type="submission" date="2023-03" db="EMBL/GenBank/DDBJ databases">
        <title>WGS of Gossypium arboreum.</title>
        <authorList>
            <person name="Yu D."/>
        </authorList>
    </citation>
    <scope>NUCLEOTIDE SEQUENCE [LARGE SCALE GENOMIC DNA]</scope>
    <source>
        <tissue evidence="1">Leaf</tissue>
    </source>
</reference>
<evidence type="ECO:0008006" key="3">
    <source>
        <dbReference type="Google" id="ProtNLM"/>
    </source>
</evidence>
<dbReference type="Proteomes" id="UP001358586">
    <property type="component" value="Chromosome 4"/>
</dbReference>
<comment type="caution">
    <text evidence="1">The sequence shown here is derived from an EMBL/GenBank/DDBJ whole genome shotgun (WGS) entry which is preliminary data.</text>
</comment>
<organism evidence="1 2">
    <name type="scientific">Gossypium arboreum</name>
    <name type="common">Tree cotton</name>
    <name type="synonym">Gossypium nanking</name>
    <dbReference type="NCBI Taxonomy" id="29729"/>
    <lineage>
        <taxon>Eukaryota</taxon>
        <taxon>Viridiplantae</taxon>
        <taxon>Streptophyta</taxon>
        <taxon>Embryophyta</taxon>
        <taxon>Tracheophyta</taxon>
        <taxon>Spermatophyta</taxon>
        <taxon>Magnoliopsida</taxon>
        <taxon>eudicotyledons</taxon>
        <taxon>Gunneridae</taxon>
        <taxon>Pentapetalae</taxon>
        <taxon>rosids</taxon>
        <taxon>malvids</taxon>
        <taxon>Malvales</taxon>
        <taxon>Malvaceae</taxon>
        <taxon>Malvoideae</taxon>
        <taxon>Gossypium</taxon>
    </lineage>
</organism>
<dbReference type="EMBL" id="JARKNE010000004">
    <property type="protein sequence ID" value="KAK5835055.1"/>
    <property type="molecule type" value="Genomic_DNA"/>
</dbReference>
<protein>
    <recommendedName>
        <fullName evidence="3">Reverse transcriptase</fullName>
    </recommendedName>
</protein>
<gene>
    <name evidence="1" type="ORF">PVK06_010740</name>
</gene>
<accession>A0ABR0Q7D3</accession>
<keyword evidence="2" id="KW-1185">Reference proteome</keyword>